<protein>
    <submittedName>
        <fullName evidence="1">Uncharacterized protein</fullName>
    </submittedName>
</protein>
<dbReference type="Proteomes" id="UP000035740">
    <property type="component" value="Unassembled WGS sequence"/>
</dbReference>
<keyword evidence="2" id="KW-1185">Reference proteome</keyword>
<gene>
    <name evidence="1" type="ORF">BVRB_042730</name>
</gene>
<organism evidence="1 2">
    <name type="scientific">Beta vulgaris subsp. vulgaris</name>
    <name type="common">Beet</name>
    <dbReference type="NCBI Taxonomy" id="3555"/>
    <lineage>
        <taxon>Eukaryota</taxon>
        <taxon>Viridiplantae</taxon>
        <taxon>Streptophyta</taxon>
        <taxon>Embryophyta</taxon>
        <taxon>Tracheophyta</taxon>
        <taxon>Spermatophyta</taxon>
        <taxon>Magnoliopsida</taxon>
        <taxon>eudicotyledons</taxon>
        <taxon>Gunneridae</taxon>
        <taxon>Pentapetalae</taxon>
        <taxon>Caryophyllales</taxon>
        <taxon>Chenopodiaceae</taxon>
        <taxon>Betoideae</taxon>
        <taxon>Beta</taxon>
    </lineage>
</organism>
<accession>A0A0J7YME7</accession>
<evidence type="ECO:0000313" key="1">
    <source>
        <dbReference type="EMBL" id="KMS64781.1"/>
    </source>
</evidence>
<dbReference type="EMBL" id="KQ122759">
    <property type="protein sequence ID" value="KMS64781.1"/>
    <property type="molecule type" value="Genomic_DNA"/>
</dbReference>
<evidence type="ECO:0000313" key="2">
    <source>
        <dbReference type="Proteomes" id="UP000035740"/>
    </source>
</evidence>
<name>A0A0J7YME7_BETVV</name>
<proteinExistence type="predicted"/>
<reference evidence="1 2" key="1">
    <citation type="journal article" date="2014" name="Nature">
        <title>The genome of the recently domesticated crop plant sugar beet (Beta vulgaris).</title>
        <authorList>
            <person name="Dohm J.C."/>
            <person name="Minoche A.E."/>
            <person name="Holtgrawe D."/>
            <person name="Capella-Gutierrez S."/>
            <person name="Zakrzewski F."/>
            <person name="Tafer H."/>
            <person name="Rupp O."/>
            <person name="Sorensen T.R."/>
            <person name="Stracke R."/>
            <person name="Reinhardt R."/>
            <person name="Goesmann A."/>
            <person name="Kraft T."/>
            <person name="Schulz B."/>
            <person name="Stadler P.F."/>
            <person name="Schmidt T."/>
            <person name="Gabaldon T."/>
            <person name="Lehrach H."/>
            <person name="Weisshaar B."/>
            <person name="Himmelbauer H."/>
        </authorList>
    </citation>
    <scope>NUCLEOTIDE SEQUENCE [LARGE SCALE GENOMIC DNA]</scope>
    <source>
        <tissue evidence="1">Taproot</tissue>
    </source>
</reference>
<feature type="non-terminal residue" evidence="1">
    <location>
        <position position="139"/>
    </location>
</feature>
<sequence length="139" mass="15065">LTNSAGLSISAEIGPIALPAEMAPKIHEYLLFKKEIEFAVKGSTSASKNGRTILLTKDKAKLREGKATLVKEQYGPNVSVALDPADDTKFTLKLGTSPVQYELFANSASVRNMIALVVRGINYIVTTKQPYKEKEPNVG</sequence>
<dbReference type="AlphaFoldDB" id="A0A0J7YME7"/>
<feature type="non-terminal residue" evidence="1">
    <location>
        <position position="1"/>
    </location>
</feature>